<sequence length="47" mass="5099">MFVNAIVASDPRLPFGGTKRSGHGRELAAAGIREFTTVRTYWMSGSV</sequence>
<keyword evidence="4" id="KW-1185">Reference proteome</keyword>
<dbReference type="InterPro" id="IPR047110">
    <property type="entry name" value="GABD/Sad-like"/>
</dbReference>
<accession>A0A1H9MTZ3</accession>
<dbReference type="EMBL" id="FOFV01000007">
    <property type="protein sequence ID" value="SER26967.1"/>
    <property type="molecule type" value="Genomic_DNA"/>
</dbReference>
<name>A0A1H9MTZ3_9PSEU</name>
<dbReference type="Gene3D" id="3.40.309.10">
    <property type="entry name" value="Aldehyde Dehydrogenase, Chain A, domain 2"/>
    <property type="match status" value="1"/>
</dbReference>
<dbReference type="InterPro" id="IPR016163">
    <property type="entry name" value="Ald_DH_C"/>
</dbReference>
<dbReference type="SUPFAM" id="SSF53720">
    <property type="entry name" value="ALDH-like"/>
    <property type="match status" value="1"/>
</dbReference>
<dbReference type="Pfam" id="PF00171">
    <property type="entry name" value="Aldedh"/>
    <property type="match status" value="1"/>
</dbReference>
<protein>
    <submittedName>
        <fullName evidence="3">Aldehyde dehydrogenase family protein</fullName>
    </submittedName>
</protein>
<keyword evidence="1" id="KW-0560">Oxidoreductase</keyword>
<dbReference type="InterPro" id="IPR015590">
    <property type="entry name" value="Aldehyde_DH_dom"/>
</dbReference>
<dbReference type="Proteomes" id="UP000199503">
    <property type="component" value="Unassembled WGS sequence"/>
</dbReference>
<dbReference type="Gene3D" id="3.40.605.10">
    <property type="entry name" value="Aldehyde Dehydrogenase, Chain A, domain 1"/>
    <property type="match status" value="1"/>
</dbReference>
<dbReference type="PANTHER" id="PTHR43217:SF1">
    <property type="entry name" value="SUCCINATE SEMIALDEHYDE DEHYDROGENASE [NAD(P)+] SAD"/>
    <property type="match status" value="1"/>
</dbReference>
<dbReference type="PANTHER" id="PTHR43217">
    <property type="entry name" value="SUCCINATE SEMIALDEHYDE DEHYDROGENASE [NAD(P)+] SAD"/>
    <property type="match status" value="1"/>
</dbReference>
<evidence type="ECO:0000313" key="3">
    <source>
        <dbReference type="EMBL" id="SER26967.1"/>
    </source>
</evidence>
<dbReference type="InterPro" id="IPR016162">
    <property type="entry name" value="Ald_DH_N"/>
</dbReference>
<evidence type="ECO:0000256" key="1">
    <source>
        <dbReference type="ARBA" id="ARBA00023002"/>
    </source>
</evidence>
<dbReference type="AlphaFoldDB" id="A0A1H9MTZ3"/>
<feature type="domain" description="Aldehyde dehydrogenase" evidence="2">
    <location>
        <begin position="2"/>
        <end position="40"/>
    </location>
</feature>
<evidence type="ECO:0000313" key="4">
    <source>
        <dbReference type="Proteomes" id="UP000199503"/>
    </source>
</evidence>
<dbReference type="STRING" id="65499.SAMN04488000_107210"/>
<gene>
    <name evidence="3" type="ORF">SAMN04488000_107210</name>
</gene>
<evidence type="ECO:0000259" key="2">
    <source>
        <dbReference type="Pfam" id="PF00171"/>
    </source>
</evidence>
<dbReference type="GO" id="GO:0004777">
    <property type="term" value="F:succinate-semialdehyde dehydrogenase (NAD+) activity"/>
    <property type="evidence" value="ECO:0007669"/>
    <property type="project" value="TreeGrafter"/>
</dbReference>
<reference evidence="4" key="1">
    <citation type="submission" date="2016-10" db="EMBL/GenBank/DDBJ databases">
        <authorList>
            <person name="Varghese N."/>
            <person name="Submissions S."/>
        </authorList>
    </citation>
    <scope>NUCLEOTIDE SEQUENCE [LARGE SCALE GENOMIC DNA]</scope>
    <source>
        <strain evidence="4">DSM 44437</strain>
    </source>
</reference>
<dbReference type="InterPro" id="IPR016161">
    <property type="entry name" value="Ald_DH/histidinol_DH"/>
</dbReference>
<organism evidence="3 4">
    <name type="scientific">Lentzea albida</name>
    <dbReference type="NCBI Taxonomy" id="65499"/>
    <lineage>
        <taxon>Bacteria</taxon>
        <taxon>Bacillati</taxon>
        <taxon>Actinomycetota</taxon>
        <taxon>Actinomycetes</taxon>
        <taxon>Pseudonocardiales</taxon>
        <taxon>Pseudonocardiaceae</taxon>
        <taxon>Lentzea</taxon>
    </lineage>
</organism>
<proteinExistence type="predicted"/>